<feature type="transmembrane region" description="Helical" evidence="8">
    <location>
        <begin position="65"/>
        <end position="87"/>
    </location>
</feature>
<dbReference type="SUPFAM" id="SSF81321">
    <property type="entry name" value="Family A G protein-coupled receptor-like"/>
    <property type="match status" value="1"/>
</dbReference>
<keyword evidence="3 8" id="KW-1133">Transmembrane helix</keyword>
<evidence type="ECO:0000256" key="8">
    <source>
        <dbReference type="SAM" id="Phobius"/>
    </source>
</evidence>
<dbReference type="InterPro" id="IPR017452">
    <property type="entry name" value="GPCR_Rhodpsn_7TM"/>
</dbReference>
<evidence type="ECO:0000256" key="2">
    <source>
        <dbReference type="ARBA" id="ARBA00022692"/>
    </source>
</evidence>
<evidence type="ECO:0000313" key="10">
    <source>
        <dbReference type="Proteomes" id="UP000095283"/>
    </source>
</evidence>
<dbReference type="PANTHER" id="PTHR24235:SF23">
    <property type="entry name" value="G-PROTEIN COUPLED RECEPTORS FAMILY 1 PROFILE DOMAIN-CONTAINING PROTEIN"/>
    <property type="match status" value="1"/>
</dbReference>
<dbReference type="GO" id="GO:0008188">
    <property type="term" value="F:neuropeptide receptor activity"/>
    <property type="evidence" value="ECO:0007669"/>
    <property type="project" value="TreeGrafter"/>
</dbReference>
<keyword evidence="7" id="KW-0807">Transducer</keyword>
<accession>A0A1I7WQ53</accession>
<dbReference type="WBParaSite" id="Hba_07297">
    <property type="protein sequence ID" value="Hba_07297"/>
    <property type="gene ID" value="Hba_07297"/>
</dbReference>
<organism evidence="10 11">
    <name type="scientific">Heterorhabditis bacteriophora</name>
    <name type="common">Entomopathogenic nematode worm</name>
    <dbReference type="NCBI Taxonomy" id="37862"/>
    <lineage>
        <taxon>Eukaryota</taxon>
        <taxon>Metazoa</taxon>
        <taxon>Ecdysozoa</taxon>
        <taxon>Nematoda</taxon>
        <taxon>Chromadorea</taxon>
        <taxon>Rhabditida</taxon>
        <taxon>Rhabditina</taxon>
        <taxon>Rhabditomorpha</taxon>
        <taxon>Strongyloidea</taxon>
        <taxon>Heterorhabditidae</taxon>
        <taxon>Heterorhabditis</taxon>
    </lineage>
</organism>
<dbReference type="PRINTS" id="PR00237">
    <property type="entry name" value="GPCRRHODOPSN"/>
</dbReference>
<keyword evidence="6" id="KW-0675">Receptor</keyword>
<proteinExistence type="predicted"/>
<dbReference type="AlphaFoldDB" id="A0A1I7WQ53"/>
<evidence type="ECO:0000256" key="4">
    <source>
        <dbReference type="ARBA" id="ARBA00023040"/>
    </source>
</evidence>
<reference evidence="11" key="1">
    <citation type="submission" date="2016-11" db="UniProtKB">
        <authorList>
            <consortium name="WormBaseParasite"/>
        </authorList>
    </citation>
    <scope>IDENTIFICATION</scope>
</reference>
<dbReference type="GO" id="GO:0042923">
    <property type="term" value="F:neuropeptide binding"/>
    <property type="evidence" value="ECO:0007669"/>
    <property type="project" value="TreeGrafter"/>
</dbReference>
<sequence length="156" mass="17297">MDFTQCVDVNLILQMYSDWTALLEVRVVYSSLYALIFLIGVIGNGLLISSIILRKRSTVANVFLINLAVSDLLLCITAVPITPVLAFMKRWMFGLLLCKLVPSCQAISVKGARELANDCSLFNKAPFIRAGDSLNEGTVGDKIIRNMLDKIHTFQL</sequence>
<evidence type="ECO:0000256" key="5">
    <source>
        <dbReference type="ARBA" id="ARBA00023136"/>
    </source>
</evidence>
<feature type="transmembrane region" description="Helical" evidence="8">
    <location>
        <begin position="32"/>
        <end position="53"/>
    </location>
</feature>
<keyword evidence="2 8" id="KW-0812">Transmembrane</keyword>
<evidence type="ECO:0000256" key="7">
    <source>
        <dbReference type="ARBA" id="ARBA00023224"/>
    </source>
</evidence>
<keyword evidence="10" id="KW-1185">Reference proteome</keyword>
<keyword evidence="5 8" id="KW-0472">Membrane</keyword>
<protein>
    <submittedName>
        <fullName evidence="11">G_PROTEIN_RECEP_F1_2 domain-containing protein</fullName>
    </submittedName>
</protein>
<keyword evidence="4" id="KW-0297">G-protein coupled receptor</keyword>
<evidence type="ECO:0000259" key="9">
    <source>
        <dbReference type="PROSITE" id="PS50262"/>
    </source>
</evidence>
<dbReference type="GO" id="GO:0043005">
    <property type="term" value="C:neuron projection"/>
    <property type="evidence" value="ECO:0007669"/>
    <property type="project" value="TreeGrafter"/>
</dbReference>
<dbReference type="PANTHER" id="PTHR24235">
    <property type="entry name" value="NEUROPEPTIDE Y RECEPTOR"/>
    <property type="match status" value="1"/>
</dbReference>
<name>A0A1I7WQ53_HETBA</name>
<dbReference type="Pfam" id="PF00001">
    <property type="entry name" value="7tm_1"/>
    <property type="match status" value="1"/>
</dbReference>
<comment type="subcellular location">
    <subcellularLocation>
        <location evidence="1">Membrane</location>
        <topology evidence="1">Multi-pass membrane protein</topology>
    </subcellularLocation>
</comment>
<dbReference type="InterPro" id="IPR000276">
    <property type="entry name" value="GPCR_Rhodpsn"/>
</dbReference>
<dbReference type="PROSITE" id="PS50262">
    <property type="entry name" value="G_PROTEIN_RECEP_F1_2"/>
    <property type="match status" value="1"/>
</dbReference>
<dbReference type="Gene3D" id="1.20.1070.10">
    <property type="entry name" value="Rhodopsin 7-helix transmembrane proteins"/>
    <property type="match status" value="1"/>
</dbReference>
<dbReference type="Proteomes" id="UP000095283">
    <property type="component" value="Unplaced"/>
</dbReference>
<evidence type="ECO:0000256" key="6">
    <source>
        <dbReference type="ARBA" id="ARBA00023170"/>
    </source>
</evidence>
<evidence type="ECO:0000256" key="1">
    <source>
        <dbReference type="ARBA" id="ARBA00004141"/>
    </source>
</evidence>
<evidence type="ECO:0000256" key="3">
    <source>
        <dbReference type="ARBA" id="ARBA00022989"/>
    </source>
</evidence>
<evidence type="ECO:0000313" key="11">
    <source>
        <dbReference type="WBParaSite" id="Hba_07297"/>
    </source>
</evidence>
<feature type="domain" description="G-protein coupled receptors family 1 profile" evidence="9">
    <location>
        <begin position="43"/>
        <end position="101"/>
    </location>
</feature>
<dbReference type="GO" id="GO:0005886">
    <property type="term" value="C:plasma membrane"/>
    <property type="evidence" value="ECO:0007669"/>
    <property type="project" value="TreeGrafter"/>
</dbReference>